<dbReference type="EMBL" id="FNEG01000001">
    <property type="protein sequence ID" value="SDI08583.1"/>
    <property type="molecule type" value="Genomic_DNA"/>
</dbReference>
<organism evidence="4 6">
    <name type="scientific">Chryseobacterium jejuense</name>
    <dbReference type="NCBI Taxonomy" id="445960"/>
    <lineage>
        <taxon>Bacteria</taxon>
        <taxon>Pseudomonadati</taxon>
        <taxon>Bacteroidota</taxon>
        <taxon>Flavobacteriia</taxon>
        <taxon>Flavobacteriales</taxon>
        <taxon>Weeksellaceae</taxon>
        <taxon>Chryseobacterium group</taxon>
        <taxon>Chryseobacterium</taxon>
    </lineage>
</organism>
<keyword evidence="1" id="KW-0732">Signal</keyword>
<reference evidence="3 5" key="1">
    <citation type="submission" date="2016-10" db="EMBL/GenBank/DDBJ databases">
        <authorList>
            <person name="Varghese N."/>
            <person name="Submissions S."/>
        </authorList>
    </citation>
    <scope>NUCLEOTIDE SEQUENCE [LARGE SCALE GENOMIC DNA]</scope>
    <source>
        <strain evidence="3 5">DSM 19299</strain>
    </source>
</reference>
<proteinExistence type="predicted"/>
<dbReference type="STRING" id="445960.SAMN05421542_0012"/>
<evidence type="ECO:0000259" key="2">
    <source>
        <dbReference type="Pfam" id="PF18962"/>
    </source>
</evidence>
<dbReference type="NCBIfam" id="TIGR04183">
    <property type="entry name" value="Por_Secre_tail"/>
    <property type="match status" value="1"/>
</dbReference>
<evidence type="ECO:0000313" key="5">
    <source>
        <dbReference type="Proteomes" id="UP000199426"/>
    </source>
</evidence>
<name>A0A2X2XA07_CHRJE</name>
<dbReference type="Pfam" id="PF18962">
    <property type="entry name" value="Por_Secre_tail"/>
    <property type="match status" value="1"/>
</dbReference>
<dbReference type="InterPro" id="IPR026444">
    <property type="entry name" value="Secre_tail"/>
</dbReference>
<accession>A0A2X2XA07</accession>
<dbReference type="Proteomes" id="UP000199426">
    <property type="component" value="Unassembled WGS sequence"/>
</dbReference>
<keyword evidence="5" id="KW-1185">Reference proteome</keyword>
<protein>
    <submittedName>
        <fullName evidence="3 4">Por secretion system C-terminal sorting domain</fullName>
    </submittedName>
</protein>
<dbReference type="RefSeq" id="WP_167356141.1">
    <property type="nucleotide sequence ID" value="NZ_FNEG01000001.1"/>
</dbReference>
<gene>
    <name evidence="4" type="ORF">NCTC13492_04623</name>
    <name evidence="3" type="ORF">SAMN05421542_0012</name>
</gene>
<evidence type="ECO:0000313" key="6">
    <source>
        <dbReference type="Proteomes" id="UP000251670"/>
    </source>
</evidence>
<dbReference type="Proteomes" id="UP000251670">
    <property type="component" value="Unassembled WGS sequence"/>
</dbReference>
<dbReference type="EMBL" id="UAWB01000015">
    <property type="protein sequence ID" value="SQB47531.1"/>
    <property type="molecule type" value="Genomic_DNA"/>
</dbReference>
<evidence type="ECO:0000313" key="4">
    <source>
        <dbReference type="EMBL" id="SQB47531.1"/>
    </source>
</evidence>
<reference evidence="4 6" key="2">
    <citation type="submission" date="2018-06" db="EMBL/GenBank/DDBJ databases">
        <authorList>
            <consortium name="Pathogen Informatics"/>
            <person name="Doyle S."/>
        </authorList>
    </citation>
    <scope>NUCLEOTIDE SEQUENCE [LARGE SCALE GENOMIC DNA]</scope>
    <source>
        <strain evidence="4 6">NCTC13492</strain>
    </source>
</reference>
<dbReference type="AlphaFoldDB" id="A0A2X2XA07"/>
<evidence type="ECO:0000313" key="3">
    <source>
        <dbReference type="EMBL" id="SDI08583.1"/>
    </source>
</evidence>
<feature type="domain" description="Secretion system C-terminal sorting" evidence="2">
    <location>
        <begin position="21"/>
        <end position="87"/>
    </location>
</feature>
<evidence type="ECO:0000256" key="1">
    <source>
        <dbReference type="ARBA" id="ARBA00022729"/>
    </source>
</evidence>
<sequence>MGTLGTSEISNEKKKKNTINIYPNPVKDILYIKSSNEVTKAEIYDTVGRVINSMGVKENTVNVSDLPKGNYLIKLFLKDKVSVQKFIKD</sequence>